<keyword evidence="4 7" id="KW-0547">Nucleotide-binding</keyword>
<feature type="region of interest" description="LID" evidence="7">
    <location>
        <begin position="115"/>
        <end position="125"/>
    </location>
</feature>
<dbReference type="Pfam" id="PF13238">
    <property type="entry name" value="AAA_18"/>
    <property type="match status" value="1"/>
</dbReference>
<gene>
    <name evidence="8" type="ORF">EYH02_05670</name>
</gene>
<feature type="binding site" evidence="7">
    <location>
        <position position="116"/>
    </location>
    <ligand>
        <name>ATP</name>
        <dbReference type="ChEBI" id="CHEBI:30616"/>
    </ligand>
</feature>
<keyword evidence="5 7" id="KW-0418">Kinase</keyword>
<dbReference type="GO" id="GO:0004017">
    <property type="term" value="F:AMP kinase activity"/>
    <property type="evidence" value="ECO:0007669"/>
    <property type="project" value="UniProtKB-UniRule"/>
</dbReference>
<dbReference type="PANTHER" id="PTHR12595">
    <property type="entry name" value="POS9-ACTIVATING FACTOR FAP7-RELATED"/>
    <property type="match status" value="1"/>
</dbReference>
<dbReference type="AlphaFoldDB" id="A0A833DTQ7"/>
<name>A0A833DTQ7_9CREN</name>
<keyword evidence="3 7" id="KW-0808">Transferase</keyword>
<reference evidence="8" key="1">
    <citation type="journal article" date="2020" name="ISME J.">
        <title>Gammaproteobacteria mediating utilization of methyl-, sulfur- and petroleum organic compounds in deep ocean hydrothermal plumes.</title>
        <authorList>
            <person name="Zhou Z."/>
            <person name="Liu Y."/>
            <person name="Pan J."/>
            <person name="Cron B.R."/>
            <person name="Toner B.M."/>
            <person name="Anantharaman K."/>
            <person name="Breier J.A."/>
            <person name="Dick G.J."/>
            <person name="Li M."/>
        </authorList>
    </citation>
    <scope>NUCLEOTIDE SEQUENCE</scope>
    <source>
        <strain evidence="8">SZUA-1435</strain>
    </source>
</reference>
<evidence type="ECO:0000256" key="1">
    <source>
        <dbReference type="ARBA" id="ARBA00022517"/>
    </source>
</evidence>
<dbReference type="GO" id="GO:0042274">
    <property type="term" value="P:ribosomal small subunit biogenesis"/>
    <property type="evidence" value="ECO:0007669"/>
    <property type="project" value="UniProtKB-UniRule"/>
</dbReference>
<keyword evidence="2 7" id="KW-0698">rRNA processing</keyword>
<dbReference type="PANTHER" id="PTHR12595:SF0">
    <property type="entry name" value="ADENYLATE KINASE ISOENZYME 6"/>
    <property type="match status" value="1"/>
</dbReference>
<dbReference type="EC" id="2.7.4.3" evidence="7"/>
<feature type="binding site" evidence="7">
    <location>
        <position position="24"/>
    </location>
    <ligand>
        <name>ATP</name>
        <dbReference type="ChEBI" id="CHEBI:30616"/>
    </ligand>
</feature>
<keyword evidence="1 7" id="KW-0690">Ribosome biogenesis</keyword>
<feature type="binding site" evidence="7">
    <location>
        <position position="23"/>
    </location>
    <ligand>
        <name>ATP</name>
        <dbReference type="ChEBI" id="CHEBI:30616"/>
    </ligand>
</feature>
<evidence type="ECO:0000256" key="7">
    <source>
        <dbReference type="HAMAP-Rule" id="MF_00039"/>
    </source>
</evidence>
<sequence length="203" mass="23089">MPSPRRGIVRILAISGTPGVGKSSISKRLSEVLGVPWIDLSQAVIENKLYVEFDDLRASYIIDEARVREYLERMYKERGPYILASHYAEIVPHELLELIVVIRLHPLHLIERLTRRGWSCRKVAENVEAELLSVCTRNAVDEHGDEMVVEIDATGRSVDDVVSEILSIVFGEKSVEHGHRIDWLSQLSSEELTRVLSYIEACR</sequence>
<comment type="similarity">
    <text evidence="7">Belongs to the adenylate kinase family. AK6 subfamily.</text>
</comment>
<dbReference type="GO" id="GO:0005524">
    <property type="term" value="F:ATP binding"/>
    <property type="evidence" value="ECO:0007669"/>
    <property type="project" value="UniProtKB-UniRule"/>
</dbReference>
<keyword evidence="6 7" id="KW-0067">ATP-binding</keyword>
<dbReference type="Gene3D" id="3.40.50.300">
    <property type="entry name" value="P-loop containing nucleotide triphosphate hydrolases"/>
    <property type="match status" value="1"/>
</dbReference>
<feature type="binding site" evidence="7">
    <location>
        <position position="22"/>
    </location>
    <ligand>
        <name>ATP</name>
        <dbReference type="ChEBI" id="CHEBI:30616"/>
    </ligand>
</feature>
<evidence type="ECO:0000313" key="8">
    <source>
        <dbReference type="EMBL" id="HIP57532.1"/>
    </source>
</evidence>
<dbReference type="InterPro" id="IPR020618">
    <property type="entry name" value="Adenyl_kinase_AK6"/>
</dbReference>
<comment type="caution">
    <text evidence="8">The sequence shown here is derived from an EMBL/GenBank/DDBJ whole genome shotgun (WGS) entry which is preliminary data.</text>
</comment>
<dbReference type="SUPFAM" id="SSF52540">
    <property type="entry name" value="P-loop containing nucleoside triphosphate hydrolases"/>
    <property type="match status" value="1"/>
</dbReference>
<feature type="binding site" evidence="7">
    <location>
        <position position="21"/>
    </location>
    <ligand>
        <name>ATP</name>
        <dbReference type="ChEBI" id="CHEBI:30616"/>
    </ligand>
</feature>
<proteinExistence type="inferred from homology"/>
<dbReference type="EMBL" id="DQTV01000112">
    <property type="protein sequence ID" value="HIP57532.1"/>
    <property type="molecule type" value="Genomic_DNA"/>
</dbReference>
<dbReference type="HAMAP" id="MF_00039">
    <property type="entry name" value="Adenylate_kinase_AK6"/>
    <property type="match status" value="1"/>
</dbReference>
<comment type="subunit">
    <text evidence="7">Interacts with uS11. Not a structural component of 40S pre-ribosomes, but transiently interacts with them by binding to uS11.</text>
</comment>
<dbReference type="InterPro" id="IPR027417">
    <property type="entry name" value="P-loop_NTPase"/>
</dbReference>
<evidence type="ECO:0000256" key="3">
    <source>
        <dbReference type="ARBA" id="ARBA00022679"/>
    </source>
</evidence>
<evidence type="ECO:0000256" key="5">
    <source>
        <dbReference type="ARBA" id="ARBA00022777"/>
    </source>
</evidence>
<protein>
    <recommendedName>
        <fullName evidence="7">Putative adenylate kinase</fullName>
        <shortName evidence="7">AK</shortName>
        <ecNumber evidence="7">2.7.4.3</ecNumber>
    </recommendedName>
    <alternativeName>
        <fullName evidence="7">ATP-AMP transphosphorylase</fullName>
    </alternativeName>
</protein>
<evidence type="ECO:0000256" key="2">
    <source>
        <dbReference type="ARBA" id="ARBA00022552"/>
    </source>
</evidence>
<comment type="catalytic activity">
    <reaction evidence="7">
        <text>ATP + H2O = ADP + phosphate + H(+)</text>
        <dbReference type="Rhea" id="RHEA:13065"/>
        <dbReference type="ChEBI" id="CHEBI:15377"/>
        <dbReference type="ChEBI" id="CHEBI:15378"/>
        <dbReference type="ChEBI" id="CHEBI:30616"/>
        <dbReference type="ChEBI" id="CHEBI:43474"/>
        <dbReference type="ChEBI" id="CHEBI:456216"/>
    </reaction>
</comment>
<comment type="catalytic activity">
    <reaction evidence="7">
        <text>AMP + ATP = 2 ADP</text>
        <dbReference type="Rhea" id="RHEA:12973"/>
        <dbReference type="ChEBI" id="CHEBI:30616"/>
        <dbReference type="ChEBI" id="CHEBI:456215"/>
        <dbReference type="ChEBI" id="CHEBI:456216"/>
        <dbReference type="EC" id="2.7.4.3"/>
    </reaction>
</comment>
<evidence type="ECO:0000256" key="6">
    <source>
        <dbReference type="ARBA" id="ARBA00022840"/>
    </source>
</evidence>
<organism evidence="8 9">
    <name type="scientific">Ignisphaera aggregans</name>
    <dbReference type="NCBI Taxonomy" id="334771"/>
    <lineage>
        <taxon>Archaea</taxon>
        <taxon>Thermoproteota</taxon>
        <taxon>Thermoprotei</taxon>
        <taxon>Desulfurococcales</taxon>
        <taxon>Desulfurococcaceae</taxon>
        <taxon>Ignisphaera</taxon>
    </lineage>
</organism>
<accession>A0A833DTQ7</accession>
<feature type="binding site" evidence="7">
    <location>
        <position position="19"/>
    </location>
    <ligand>
        <name>ATP</name>
        <dbReference type="ChEBI" id="CHEBI:30616"/>
    </ligand>
</feature>
<dbReference type="Proteomes" id="UP000605805">
    <property type="component" value="Unassembled WGS sequence"/>
</dbReference>
<evidence type="ECO:0000313" key="9">
    <source>
        <dbReference type="Proteomes" id="UP000605805"/>
    </source>
</evidence>
<comment type="caution">
    <text evidence="7">Lacks conserved residue(s) required for the propagation of feature annotation.</text>
</comment>
<dbReference type="GO" id="GO:0016887">
    <property type="term" value="F:ATP hydrolysis activity"/>
    <property type="evidence" value="ECO:0007669"/>
    <property type="project" value="InterPro"/>
</dbReference>
<evidence type="ECO:0000256" key="4">
    <source>
        <dbReference type="ARBA" id="ARBA00022741"/>
    </source>
</evidence>
<dbReference type="GO" id="GO:0006364">
    <property type="term" value="P:rRNA processing"/>
    <property type="evidence" value="ECO:0007669"/>
    <property type="project" value="UniProtKB-KW"/>
</dbReference>
<comment type="function">
    <text evidence="7">Broad-specificity nucleoside monophosphate (NMP) kinase that catalyzes the reversible transfer of the terminal phosphate group between nucleoside triphosphates and monophosphates. Has also ATPase activity. Involved in the late maturation steps of the 30S ribosomal particles, specifically 16S rRNA maturation. While NMP activity is not required for ribosome maturation, ATPase activity is. Associates transiently with small ribosomal subunit protein uS11. ATP hydrolysis breaks the interaction with uS11. May temporarily remove uS11 from the ribosome to enable a conformational change of the ribosomal RNA that is needed for the final maturation step of the small ribosomal subunit.</text>
</comment>